<accession>A0A0C9M5U1</accession>
<reference evidence="1 2" key="1">
    <citation type="submission" date="2014-08" db="EMBL/GenBank/DDBJ databases">
        <title>Whole genome shotgun sequence of Sphingomonas paucimobilis NBRC 13935.</title>
        <authorList>
            <person name="Hosoyama A."/>
            <person name="Hashimoto M."/>
            <person name="Hosoyama Y."/>
            <person name="Noguchi M."/>
            <person name="Uohara A."/>
            <person name="Ohji S."/>
            <person name="Katano-Makiyama Y."/>
            <person name="Ichikawa N."/>
            <person name="Kimura A."/>
            <person name="Yamazoe A."/>
            <person name="Fujita N."/>
        </authorList>
    </citation>
    <scope>NUCLEOTIDE SEQUENCE [LARGE SCALE GENOMIC DNA]</scope>
    <source>
        <strain evidence="1 2">NBRC 13935</strain>
    </source>
</reference>
<protein>
    <submittedName>
        <fullName evidence="1">DNA, contig: SP662</fullName>
    </submittedName>
</protein>
<keyword evidence="2" id="KW-1185">Reference proteome</keyword>
<sequence length="66" mass="6658">MPLGEYHDAWASPIVADGMQLGVQAASGLLDPPSTIVIDFIFETGEGVGDGFAIGVLGSGPIKSLA</sequence>
<name>A0A0C9M5U1_SPHPI</name>
<gene>
    <name evidence="1" type="ORF">SP6_62_00470</name>
</gene>
<dbReference type="Proteomes" id="UP000032025">
    <property type="component" value="Unassembled WGS sequence"/>
</dbReference>
<dbReference type="AlphaFoldDB" id="A0A0C9M5U1"/>
<proteinExistence type="predicted"/>
<organism evidence="1 2">
    <name type="scientific">Sphingomonas paucimobilis NBRC 13935</name>
    <dbReference type="NCBI Taxonomy" id="1219050"/>
    <lineage>
        <taxon>Bacteria</taxon>
        <taxon>Pseudomonadati</taxon>
        <taxon>Pseudomonadota</taxon>
        <taxon>Alphaproteobacteria</taxon>
        <taxon>Sphingomonadales</taxon>
        <taxon>Sphingomonadaceae</taxon>
        <taxon>Sphingomonas</taxon>
    </lineage>
</organism>
<evidence type="ECO:0000313" key="1">
    <source>
        <dbReference type="EMBL" id="GAN15670.1"/>
    </source>
</evidence>
<comment type="caution">
    <text evidence="1">The sequence shown here is derived from an EMBL/GenBank/DDBJ whole genome shotgun (WGS) entry which is preliminary data.</text>
</comment>
<dbReference type="EMBL" id="BBJS01000062">
    <property type="protein sequence ID" value="GAN15670.1"/>
    <property type="molecule type" value="Genomic_DNA"/>
</dbReference>
<evidence type="ECO:0000313" key="2">
    <source>
        <dbReference type="Proteomes" id="UP000032025"/>
    </source>
</evidence>